<protein>
    <submittedName>
        <fullName evidence="2">Uncharacterized protein</fullName>
    </submittedName>
</protein>
<dbReference type="AlphaFoldDB" id="A0A0A9HFB5"/>
<reference evidence="2" key="2">
    <citation type="journal article" date="2015" name="Data Brief">
        <title>Shoot transcriptome of the giant reed, Arundo donax.</title>
        <authorList>
            <person name="Barrero R.A."/>
            <person name="Guerrero F.D."/>
            <person name="Moolhuijzen P."/>
            <person name="Goolsby J.A."/>
            <person name="Tidwell J."/>
            <person name="Bellgard S.E."/>
            <person name="Bellgard M.I."/>
        </authorList>
    </citation>
    <scope>NUCLEOTIDE SEQUENCE</scope>
    <source>
        <tissue evidence="2">Shoot tissue taken approximately 20 cm above the soil surface</tissue>
    </source>
</reference>
<accession>A0A0A9HFB5</accession>
<organism evidence="2">
    <name type="scientific">Arundo donax</name>
    <name type="common">Giant reed</name>
    <name type="synonym">Donax arundinaceus</name>
    <dbReference type="NCBI Taxonomy" id="35708"/>
    <lineage>
        <taxon>Eukaryota</taxon>
        <taxon>Viridiplantae</taxon>
        <taxon>Streptophyta</taxon>
        <taxon>Embryophyta</taxon>
        <taxon>Tracheophyta</taxon>
        <taxon>Spermatophyta</taxon>
        <taxon>Magnoliopsida</taxon>
        <taxon>Liliopsida</taxon>
        <taxon>Poales</taxon>
        <taxon>Poaceae</taxon>
        <taxon>PACMAD clade</taxon>
        <taxon>Arundinoideae</taxon>
        <taxon>Arundineae</taxon>
        <taxon>Arundo</taxon>
    </lineage>
</organism>
<keyword evidence="1" id="KW-0812">Transmembrane</keyword>
<dbReference type="EMBL" id="GBRH01162444">
    <property type="protein sequence ID" value="JAE35452.1"/>
    <property type="molecule type" value="Transcribed_RNA"/>
</dbReference>
<feature type="transmembrane region" description="Helical" evidence="1">
    <location>
        <begin position="176"/>
        <end position="199"/>
    </location>
</feature>
<keyword evidence="1" id="KW-1133">Transmembrane helix</keyword>
<reference evidence="2" key="1">
    <citation type="submission" date="2014-09" db="EMBL/GenBank/DDBJ databases">
        <authorList>
            <person name="Magalhaes I.L.F."/>
            <person name="Oliveira U."/>
            <person name="Santos F.R."/>
            <person name="Vidigal T.H.D.A."/>
            <person name="Brescovit A.D."/>
            <person name="Santos A.J."/>
        </authorList>
    </citation>
    <scope>NUCLEOTIDE SEQUENCE</scope>
    <source>
        <tissue evidence="2">Shoot tissue taken approximately 20 cm above the soil surface</tissue>
    </source>
</reference>
<name>A0A0A9HFB5_ARUDO</name>
<evidence type="ECO:0000256" key="1">
    <source>
        <dbReference type="SAM" id="Phobius"/>
    </source>
</evidence>
<evidence type="ECO:0000313" key="2">
    <source>
        <dbReference type="EMBL" id="JAE35452.1"/>
    </source>
</evidence>
<proteinExistence type="predicted"/>
<sequence>MRALLFKSSVPHAISLLLAYGQLGHMGYAAKVFDGMLDRTVPETCFLTPADEPWAVPLLPPGLCLLCFLSSRECTPPSAVGLAIFGVVGDELVVVPKEEVAAKRSAEEEQRTAIDVHDADITLVVAEAKEVSKEAEQLAKVRVQVCMEVAREAGRALHSGGRVCHAEAGKGHKLKWFIFILVFAKFVILKFIHVAIVNYKTLLSSYFSYTLGNLLLQCGLERGLCKIYSFTCPSIFSD</sequence>
<keyword evidence="1" id="KW-0472">Membrane</keyword>